<evidence type="ECO:0000256" key="11">
    <source>
        <dbReference type="SAM" id="Phobius"/>
    </source>
</evidence>
<evidence type="ECO:0000256" key="3">
    <source>
        <dbReference type="ARBA" id="ARBA00022516"/>
    </source>
</evidence>
<keyword evidence="8 11" id="KW-1133">Transmembrane helix</keyword>
<feature type="transmembrane region" description="Helical" evidence="11">
    <location>
        <begin position="115"/>
        <end position="136"/>
    </location>
</feature>
<dbReference type="Proteomes" id="UP000253529">
    <property type="component" value="Unassembled WGS sequence"/>
</dbReference>
<keyword evidence="7" id="KW-0448">Lipopolysaccharide biosynthesis</keyword>
<evidence type="ECO:0000256" key="8">
    <source>
        <dbReference type="ARBA" id="ARBA00022989"/>
    </source>
</evidence>
<keyword evidence="2" id="KW-1003">Cell membrane</keyword>
<dbReference type="InterPro" id="IPR000390">
    <property type="entry name" value="Small_drug/metabolite_transptr"/>
</dbReference>
<evidence type="ECO:0000256" key="10">
    <source>
        <dbReference type="ARBA" id="ARBA00023136"/>
    </source>
</evidence>
<evidence type="ECO:0000256" key="5">
    <source>
        <dbReference type="ARBA" id="ARBA00022556"/>
    </source>
</evidence>
<evidence type="ECO:0000256" key="2">
    <source>
        <dbReference type="ARBA" id="ARBA00022475"/>
    </source>
</evidence>
<evidence type="ECO:0000256" key="6">
    <source>
        <dbReference type="ARBA" id="ARBA00022692"/>
    </source>
</evidence>
<keyword evidence="3" id="KW-0444">Lipid biosynthesis</keyword>
<dbReference type="InterPro" id="IPR037185">
    <property type="entry name" value="EmrE-like"/>
</dbReference>
<accession>A0A366FT21</accession>
<proteinExistence type="predicted"/>
<keyword evidence="4" id="KW-0997">Cell inner membrane</keyword>
<dbReference type="GO" id="GO:0009245">
    <property type="term" value="P:lipid A biosynthetic process"/>
    <property type="evidence" value="ECO:0007669"/>
    <property type="project" value="UniProtKB-KW"/>
</dbReference>
<keyword evidence="10 11" id="KW-0472">Membrane</keyword>
<dbReference type="OrthoDB" id="9783707at2"/>
<dbReference type="SUPFAM" id="SSF103481">
    <property type="entry name" value="Multidrug resistance efflux transporter EmrE"/>
    <property type="match status" value="2"/>
</dbReference>
<evidence type="ECO:0000313" key="13">
    <source>
        <dbReference type="EMBL" id="RBP17190.1"/>
    </source>
</evidence>
<dbReference type="PANTHER" id="PTHR30561:SF9">
    <property type="entry name" value="4-AMINO-4-DEOXY-L-ARABINOSE-PHOSPHOUNDECAPRENOL FLIPPASE SUBUNIT ARNF-RELATED"/>
    <property type="match status" value="1"/>
</dbReference>
<comment type="subcellular location">
    <subcellularLocation>
        <location evidence="1">Cell membrane</location>
        <topology evidence="1">Multi-pass membrane protein</topology>
    </subcellularLocation>
</comment>
<reference evidence="13 14" key="1">
    <citation type="submission" date="2018-06" db="EMBL/GenBank/DDBJ databases">
        <title>Genomic Encyclopedia of Type Strains, Phase IV (KMG-IV): sequencing the most valuable type-strain genomes for metagenomic binning, comparative biology and taxonomic classification.</title>
        <authorList>
            <person name="Goeker M."/>
        </authorList>
    </citation>
    <scope>NUCLEOTIDE SEQUENCE [LARGE SCALE GENOMIC DNA]</scope>
    <source>
        <strain evidence="13 14">DSM 24875</strain>
    </source>
</reference>
<evidence type="ECO:0000256" key="4">
    <source>
        <dbReference type="ARBA" id="ARBA00022519"/>
    </source>
</evidence>
<feature type="transmembrane region" description="Helical" evidence="11">
    <location>
        <begin position="92"/>
        <end position="109"/>
    </location>
</feature>
<name>A0A366FT21_9HYPH</name>
<dbReference type="Pfam" id="PF00892">
    <property type="entry name" value="EamA"/>
    <property type="match status" value="1"/>
</dbReference>
<dbReference type="AlphaFoldDB" id="A0A366FT21"/>
<dbReference type="EMBL" id="QNRK01000003">
    <property type="protein sequence ID" value="RBP17190.1"/>
    <property type="molecule type" value="Genomic_DNA"/>
</dbReference>
<dbReference type="GO" id="GO:0022857">
    <property type="term" value="F:transmembrane transporter activity"/>
    <property type="evidence" value="ECO:0007669"/>
    <property type="project" value="InterPro"/>
</dbReference>
<feature type="transmembrane region" description="Helical" evidence="11">
    <location>
        <begin position="6"/>
        <end position="23"/>
    </location>
</feature>
<sequence>MTTFVWAAVLGAALLHALWNAVVKNAADKVMGSARVALWTGVVATLVALATPAPSAASLPFVIASALIHVVYFLLVGLLYRNADLSVAYPMMRGLAPLVATALAAVALHEVPDPVALVGVLALVGGVAAMGLSGLAERRIDRATLVVALANSLIIAVYSVLDGEGARLAGPDAAHAFAYNAWSDALTAALYLPVVMAMRGRAAVPELFRDPAASAFAGLAAFGGYAIVVWAMTQAPIGAVAALRECSVAFAAIIGVALLGEPFKGTRAGAALLIVGGVVALRLA</sequence>
<dbReference type="InterPro" id="IPR000620">
    <property type="entry name" value="EamA_dom"/>
</dbReference>
<feature type="transmembrane region" description="Helical" evidence="11">
    <location>
        <begin position="212"/>
        <end position="231"/>
    </location>
</feature>
<gene>
    <name evidence="13" type="ORF">DFR50_10375</name>
</gene>
<dbReference type="GO" id="GO:0009103">
    <property type="term" value="P:lipopolysaccharide biosynthetic process"/>
    <property type="evidence" value="ECO:0007669"/>
    <property type="project" value="UniProtKB-KW"/>
</dbReference>
<evidence type="ECO:0000313" key="14">
    <source>
        <dbReference type="Proteomes" id="UP000253529"/>
    </source>
</evidence>
<feature type="transmembrane region" description="Helical" evidence="11">
    <location>
        <begin position="181"/>
        <end position="200"/>
    </location>
</feature>
<feature type="domain" description="EamA" evidence="12">
    <location>
        <begin position="146"/>
        <end position="281"/>
    </location>
</feature>
<feature type="transmembrane region" description="Helical" evidence="11">
    <location>
        <begin position="143"/>
        <end position="161"/>
    </location>
</feature>
<keyword evidence="6 11" id="KW-0812">Transmembrane</keyword>
<evidence type="ECO:0000256" key="9">
    <source>
        <dbReference type="ARBA" id="ARBA00023098"/>
    </source>
</evidence>
<dbReference type="RefSeq" id="WP_113887823.1">
    <property type="nucleotide sequence ID" value="NZ_QNRK01000003.1"/>
</dbReference>
<organism evidence="13 14">
    <name type="scientific">Roseiarcus fermentans</name>
    <dbReference type="NCBI Taxonomy" id="1473586"/>
    <lineage>
        <taxon>Bacteria</taxon>
        <taxon>Pseudomonadati</taxon>
        <taxon>Pseudomonadota</taxon>
        <taxon>Alphaproteobacteria</taxon>
        <taxon>Hyphomicrobiales</taxon>
        <taxon>Roseiarcaceae</taxon>
        <taxon>Roseiarcus</taxon>
    </lineage>
</organism>
<dbReference type="Gene3D" id="1.10.3730.20">
    <property type="match status" value="2"/>
</dbReference>
<comment type="caution">
    <text evidence="13">The sequence shown here is derived from an EMBL/GenBank/DDBJ whole genome shotgun (WGS) entry which is preliminary data.</text>
</comment>
<evidence type="ECO:0000256" key="7">
    <source>
        <dbReference type="ARBA" id="ARBA00022985"/>
    </source>
</evidence>
<keyword evidence="5" id="KW-0441">Lipid A biosynthesis</keyword>
<feature type="transmembrane region" description="Helical" evidence="11">
    <location>
        <begin position="59"/>
        <end position="80"/>
    </location>
</feature>
<evidence type="ECO:0000259" key="12">
    <source>
        <dbReference type="Pfam" id="PF00892"/>
    </source>
</evidence>
<keyword evidence="14" id="KW-1185">Reference proteome</keyword>
<evidence type="ECO:0000256" key="1">
    <source>
        <dbReference type="ARBA" id="ARBA00004651"/>
    </source>
</evidence>
<feature type="transmembrane region" description="Helical" evidence="11">
    <location>
        <begin position="237"/>
        <end position="259"/>
    </location>
</feature>
<keyword evidence="9" id="KW-0443">Lipid metabolism</keyword>
<dbReference type="GO" id="GO:0005886">
    <property type="term" value="C:plasma membrane"/>
    <property type="evidence" value="ECO:0007669"/>
    <property type="project" value="UniProtKB-SubCell"/>
</dbReference>
<protein>
    <submittedName>
        <fullName evidence="13">EamA-like transporter family protein</fullName>
    </submittedName>
</protein>
<feature type="transmembrane region" description="Helical" evidence="11">
    <location>
        <begin position="35"/>
        <end position="53"/>
    </location>
</feature>
<dbReference type="PANTHER" id="PTHR30561">
    <property type="entry name" value="SMR FAMILY PROTON-DEPENDENT DRUG EFFLUX TRANSPORTER SUGE"/>
    <property type="match status" value="1"/>
</dbReference>